<sequence length="52" mass="6133">MTDEKDYEVYPKKGDVFNYKKGATIQSLSKLMKMYDAYAYSFYTNIKQFGVL</sequence>
<evidence type="ECO:0000313" key="2">
    <source>
        <dbReference type="Proteomes" id="UP000094801"/>
    </source>
</evidence>
<protein>
    <submittedName>
        <fullName evidence="1">Uncharacterized protein</fullName>
    </submittedName>
</protein>
<proteinExistence type="predicted"/>
<keyword evidence="2" id="KW-1185">Reference proteome</keyword>
<dbReference type="EMBL" id="KV453851">
    <property type="protein sequence ID" value="ODV86091.1"/>
    <property type="molecule type" value="Genomic_DNA"/>
</dbReference>
<dbReference type="Proteomes" id="UP000094801">
    <property type="component" value="Unassembled WGS sequence"/>
</dbReference>
<evidence type="ECO:0000313" key="1">
    <source>
        <dbReference type="EMBL" id="ODV86091.1"/>
    </source>
</evidence>
<accession>A0A1E4T2Y9</accession>
<organism evidence="1 2">
    <name type="scientific">[Candida] arabinofermentans NRRL YB-2248</name>
    <dbReference type="NCBI Taxonomy" id="983967"/>
    <lineage>
        <taxon>Eukaryota</taxon>
        <taxon>Fungi</taxon>
        <taxon>Dikarya</taxon>
        <taxon>Ascomycota</taxon>
        <taxon>Saccharomycotina</taxon>
        <taxon>Pichiomycetes</taxon>
        <taxon>Pichiales</taxon>
        <taxon>Pichiaceae</taxon>
        <taxon>Ogataea</taxon>
        <taxon>Ogataea/Candida clade</taxon>
    </lineage>
</organism>
<dbReference type="AlphaFoldDB" id="A0A1E4T2Y9"/>
<gene>
    <name evidence="1" type="ORF">CANARDRAFT_28131</name>
</gene>
<name>A0A1E4T2Y9_9ASCO</name>
<reference evidence="2" key="1">
    <citation type="submission" date="2016-04" db="EMBL/GenBank/DDBJ databases">
        <title>Comparative genomics of biotechnologically important yeasts.</title>
        <authorList>
            <consortium name="DOE Joint Genome Institute"/>
            <person name="Riley R."/>
            <person name="Haridas S."/>
            <person name="Wolfe K.H."/>
            <person name="Lopes M.R."/>
            <person name="Hittinger C.T."/>
            <person name="Goker M."/>
            <person name="Salamov A."/>
            <person name="Wisecaver J."/>
            <person name="Long T.M."/>
            <person name="Aerts A.L."/>
            <person name="Barry K."/>
            <person name="Choi C."/>
            <person name="Clum A."/>
            <person name="Coughlan A.Y."/>
            <person name="Deshpande S."/>
            <person name="Douglass A.P."/>
            <person name="Hanson S.J."/>
            <person name="Klenk H.-P."/>
            <person name="Labutti K."/>
            <person name="Lapidus A."/>
            <person name="Lindquist E."/>
            <person name="Lipzen A."/>
            <person name="Meier-Kolthoff J.P."/>
            <person name="Ohm R.A."/>
            <person name="Otillar R.P."/>
            <person name="Pangilinan J."/>
            <person name="Peng Y."/>
            <person name="Rokas A."/>
            <person name="Rosa C.A."/>
            <person name="Scheuner C."/>
            <person name="Sibirny A.A."/>
            <person name="Slot J.C."/>
            <person name="Stielow J.B."/>
            <person name="Sun H."/>
            <person name="Kurtzman C.P."/>
            <person name="Blackwell M."/>
            <person name="Grigoriev I.V."/>
            <person name="Jeffries T.W."/>
        </authorList>
    </citation>
    <scope>NUCLEOTIDE SEQUENCE [LARGE SCALE GENOMIC DNA]</scope>
    <source>
        <strain evidence="2">NRRL YB-2248</strain>
    </source>
</reference>